<accession>U5QLV4</accession>
<reference evidence="1 2" key="1">
    <citation type="journal article" date="2013" name="PLoS ONE">
        <title>Cultivation and Complete Genome Sequencing of Gloeobacter kilaueensis sp. nov., from a Lava Cave in Kilauea Caldera, Hawai'i.</title>
        <authorList>
            <person name="Saw J.H."/>
            <person name="Schatz M."/>
            <person name="Brown M.V."/>
            <person name="Kunkel D.D."/>
            <person name="Foster J.S."/>
            <person name="Shick H."/>
            <person name="Christensen S."/>
            <person name="Hou S."/>
            <person name="Wan X."/>
            <person name="Donachie S.P."/>
        </authorList>
    </citation>
    <scope>NUCLEOTIDE SEQUENCE [LARGE SCALE GENOMIC DNA]</scope>
    <source>
        <strain evidence="2">JS</strain>
    </source>
</reference>
<dbReference type="EMBL" id="CP003587">
    <property type="protein sequence ID" value="AGY58670.1"/>
    <property type="molecule type" value="Genomic_DNA"/>
</dbReference>
<dbReference type="KEGG" id="glj:GKIL_2424"/>
<dbReference type="HOGENOM" id="CLU_3062017_0_0_3"/>
<keyword evidence="2" id="KW-1185">Reference proteome</keyword>
<protein>
    <submittedName>
        <fullName evidence="1">Uncharacterized protein</fullName>
    </submittedName>
</protein>
<sequence>MHCRLGEIANFYSIFTKYAFQSGLSNVVIYKQGSRKTKLYNALYICLLNSPEQ</sequence>
<proteinExistence type="predicted"/>
<name>U5QLV4_GLOK1</name>
<evidence type="ECO:0000313" key="2">
    <source>
        <dbReference type="Proteomes" id="UP000017396"/>
    </source>
</evidence>
<dbReference type="AlphaFoldDB" id="U5QLV4"/>
<evidence type="ECO:0000313" key="1">
    <source>
        <dbReference type="EMBL" id="AGY58670.1"/>
    </source>
</evidence>
<organism evidence="1 2">
    <name type="scientific">Gloeobacter kilaueensis (strain ATCC BAA-2537 / CCAP 1431/1 / ULC 316 / JS1)</name>
    <dbReference type="NCBI Taxonomy" id="1183438"/>
    <lineage>
        <taxon>Bacteria</taxon>
        <taxon>Bacillati</taxon>
        <taxon>Cyanobacteriota</taxon>
        <taxon>Cyanophyceae</taxon>
        <taxon>Gloeobacterales</taxon>
        <taxon>Gloeobacteraceae</taxon>
        <taxon>Gloeobacter</taxon>
    </lineage>
</organism>
<dbReference type="Proteomes" id="UP000017396">
    <property type="component" value="Chromosome"/>
</dbReference>
<gene>
    <name evidence="1" type="ORF">GKIL_2424</name>
</gene>